<accession>A0A423K0T3</accession>
<dbReference type="AlphaFoldDB" id="A0A423K0T3"/>
<evidence type="ECO:0000313" key="1">
    <source>
        <dbReference type="EMBL" id="RON44228.1"/>
    </source>
</evidence>
<dbReference type="SMART" id="SM01236">
    <property type="entry name" value="Haem_oxygenase_2"/>
    <property type="match status" value="1"/>
</dbReference>
<dbReference type="Proteomes" id="UP000285349">
    <property type="component" value="Unassembled WGS sequence"/>
</dbReference>
<dbReference type="RefSeq" id="WP_123511664.1">
    <property type="nucleotide sequence ID" value="NZ_MOBQ01000022.1"/>
</dbReference>
<dbReference type="EMBL" id="MOBQ01000022">
    <property type="protein sequence ID" value="RON44228.1"/>
    <property type="molecule type" value="Genomic_DNA"/>
</dbReference>
<comment type="caution">
    <text evidence="1">The sequence shown here is derived from an EMBL/GenBank/DDBJ whole genome shotgun (WGS) entry which is preliminary data.</text>
</comment>
<dbReference type="Gene3D" id="1.20.910.10">
    <property type="entry name" value="Heme oxygenase-like"/>
    <property type="match status" value="1"/>
</dbReference>
<name>A0A423K0T3_9PSED</name>
<reference evidence="1 2" key="1">
    <citation type="submission" date="2016-10" db="EMBL/GenBank/DDBJ databases">
        <title>Comparative genome analysis of multiple Pseudomonas spp. focuses on biocontrol and plant growth promoting traits.</title>
        <authorList>
            <person name="Tao X.-Y."/>
            <person name="Taylor C.G."/>
        </authorList>
    </citation>
    <scope>NUCLEOTIDE SEQUENCE [LARGE SCALE GENOMIC DNA]</scope>
    <source>
        <strain evidence="1 2">37A10</strain>
    </source>
</reference>
<dbReference type="OrthoDB" id="6635957at2"/>
<evidence type="ECO:0000313" key="2">
    <source>
        <dbReference type="Proteomes" id="UP000285349"/>
    </source>
</evidence>
<organism evidence="1 2">
    <name type="scientific">Pseudomonas frederiksbergensis</name>
    <dbReference type="NCBI Taxonomy" id="104087"/>
    <lineage>
        <taxon>Bacteria</taxon>
        <taxon>Pseudomonadati</taxon>
        <taxon>Pseudomonadota</taxon>
        <taxon>Gammaproteobacteria</taxon>
        <taxon>Pseudomonadales</taxon>
        <taxon>Pseudomonadaceae</taxon>
        <taxon>Pseudomonas</taxon>
    </lineage>
</organism>
<dbReference type="Pfam" id="PF14518">
    <property type="entry name" value="Haem_oxygenas_2"/>
    <property type="match status" value="1"/>
</dbReference>
<sequence>MTHLQTLTGTPIGSPVATDSNQAKTVYDALMQPSEALRDVDVVDFLRQELARAEHSVCEVPSNPQHLEDWIGEGVANVAEQYSAYLQARHAGGPRRFFTGRSHALYFLQHVAPTKLVDGAWLYGLLPHWSDYRFHGLIRTYLEELGDGDPALNHVALYKKLIADLDCDPGDTLADIYYEQGAIQLALAQHGAAFLPEVIGYNLGYEQLPLHLLITSFELNELGIDPYYFSLHVTIDNASTGHARKAAQSVLSLMPMGAERDEFYRRVVQGYKLNELGIGSKAIIKSFDLDQEVVAMLERKRMFGQHMHSDYCRLEGRTINEWLAEPNQIPAFLDALLNKGWIKRDEDPVNSRFWKLIDGAGAPMFGVFSGYEKQLLWDWIAGERIVEESAANAFRFQFRNKSSGQPDVQASIAQTDPDLQGLLSDLEHCAPNEQMTLLGAFMCPAMHATPAGLYATRAFVKAMSENVKGQSV</sequence>
<proteinExistence type="predicted"/>
<dbReference type="InterPro" id="IPR016084">
    <property type="entry name" value="Haem_Oase-like_multi-hlx"/>
</dbReference>
<protein>
    <recommendedName>
        <fullName evidence="3">Iron-containing redox enzyme family protein</fullName>
    </recommendedName>
</protein>
<evidence type="ECO:0008006" key="3">
    <source>
        <dbReference type="Google" id="ProtNLM"/>
    </source>
</evidence>
<gene>
    <name evidence="1" type="ORF">BK666_17875</name>
</gene>